<dbReference type="EMBL" id="JAAGVY010000026">
    <property type="protein sequence ID" value="NEN24476.1"/>
    <property type="molecule type" value="Genomic_DNA"/>
</dbReference>
<evidence type="ECO:0000256" key="3">
    <source>
        <dbReference type="ARBA" id="ARBA00022679"/>
    </source>
</evidence>
<sequence>MHNWIWVVIAVYGVAMLFIFMYSMVQLSLLINYRKSKRNAAANKAETFILPKVLVQLPVYNELYVVERLIDAAARLNYPKDKLEIQLLDDSSDESFEVATRRIQLWKEKGININQVRRIDRKGFKAGALQYGLDLSDAPFIAIFDADFIPDPEFLNRTIPGFANNKIGMIQTRWEHLNRDYSLLTRVQAFALDAHFTVEQTGRNQGAHFINFNGTAGVWRRACIDDAGGWSADTLTEDLDLSYRAQLKGWEFKFMEGVGAPAELPAEMNALKNQQYRWNKGAAECAVKHLKKVITTKNLTVSTRIHAFFHLLNSTVFLWIIVCAVLSLPLVFIKELHPELNKIFYLGAILLLSFTVLAIFYYVSFREMEKVKSRSTFLWLYPAFLSISMGMSLHNARAVVLGFSGKRTPFIRTPKWNLIGQTGTFANKNYSSRNIPVITWFEGLLCLYFIGALIFEIAIGAWGFVPLHLMLIFGFATVFMYSFKNGGN</sequence>
<dbReference type="InterPro" id="IPR029044">
    <property type="entry name" value="Nucleotide-diphossugar_trans"/>
</dbReference>
<feature type="transmembrane region" description="Helical" evidence="9">
    <location>
        <begin position="343"/>
        <end position="364"/>
    </location>
</feature>
<accession>A0A7K3WSP2</accession>
<evidence type="ECO:0000256" key="4">
    <source>
        <dbReference type="ARBA" id="ARBA00022692"/>
    </source>
</evidence>
<dbReference type="Pfam" id="PF13641">
    <property type="entry name" value="Glyco_tranf_2_3"/>
    <property type="match status" value="1"/>
</dbReference>
<evidence type="ECO:0000313" key="11">
    <source>
        <dbReference type="Proteomes" id="UP000486602"/>
    </source>
</evidence>
<keyword evidence="2" id="KW-0328">Glycosyltransferase</keyword>
<keyword evidence="8" id="KW-0961">Cell wall biogenesis/degradation</keyword>
<dbReference type="AlphaFoldDB" id="A0A7K3WSP2"/>
<feature type="transmembrane region" description="Helical" evidence="9">
    <location>
        <begin position="6"/>
        <end position="31"/>
    </location>
</feature>
<keyword evidence="11" id="KW-1185">Reference proteome</keyword>
<dbReference type="CDD" id="cd06437">
    <property type="entry name" value="CESA_CaSu_A2"/>
    <property type="match status" value="1"/>
</dbReference>
<comment type="subcellular location">
    <subcellularLocation>
        <location evidence="1">Golgi apparatus membrane</location>
        <topology evidence="1">Multi-pass membrane protein</topology>
    </subcellularLocation>
</comment>
<feature type="transmembrane region" description="Helical" evidence="9">
    <location>
        <begin position="376"/>
        <end position="394"/>
    </location>
</feature>
<dbReference type="Proteomes" id="UP000486602">
    <property type="component" value="Unassembled WGS sequence"/>
</dbReference>
<dbReference type="Gene3D" id="3.90.550.10">
    <property type="entry name" value="Spore Coat Polysaccharide Biosynthesis Protein SpsA, Chain A"/>
    <property type="match status" value="1"/>
</dbReference>
<protein>
    <submittedName>
        <fullName evidence="10">Glycosyltransferase</fullName>
    </submittedName>
</protein>
<keyword evidence="3 10" id="KW-0808">Transferase</keyword>
<comment type="caution">
    <text evidence="10">The sequence shown here is derived from an EMBL/GenBank/DDBJ whole genome shotgun (WGS) entry which is preliminary data.</text>
</comment>
<reference evidence="10 11" key="1">
    <citation type="submission" date="2020-02" db="EMBL/GenBank/DDBJ databases">
        <title>Out from the shadows clarifying the taxonomy of the family Cryomorphaceae and related taxa by utilizing the GTDB taxonomic framework.</title>
        <authorList>
            <person name="Bowman J.P."/>
        </authorList>
    </citation>
    <scope>NUCLEOTIDE SEQUENCE [LARGE SCALE GENOMIC DNA]</scope>
    <source>
        <strain evidence="10 11">QSSC 1-22</strain>
    </source>
</reference>
<evidence type="ECO:0000256" key="1">
    <source>
        <dbReference type="ARBA" id="ARBA00004653"/>
    </source>
</evidence>
<keyword evidence="5 9" id="KW-1133">Transmembrane helix</keyword>
<dbReference type="GO" id="GO:0071555">
    <property type="term" value="P:cell wall organization"/>
    <property type="evidence" value="ECO:0007669"/>
    <property type="project" value="UniProtKB-KW"/>
</dbReference>
<dbReference type="FunFam" id="3.90.550.10:FF:000057">
    <property type="entry name" value="Glycosyltransferase-like protein, family 2"/>
    <property type="match status" value="1"/>
</dbReference>
<evidence type="ECO:0000256" key="8">
    <source>
        <dbReference type="ARBA" id="ARBA00023316"/>
    </source>
</evidence>
<dbReference type="RefSeq" id="WP_163285870.1">
    <property type="nucleotide sequence ID" value="NZ_JAAGVY010000026.1"/>
</dbReference>
<evidence type="ECO:0000256" key="2">
    <source>
        <dbReference type="ARBA" id="ARBA00022676"/>
    </source>
</evidence>
<dbReference type="PANTHER" id="PTHR32044:SF80">
    <property type="entry name" value="XYLOGLUCAN GLYCOSYLTRANSFERASE 2-RELATED"/>
    <property type="match status" value="1"/>
</dbReference>
<feature type="transmembrane region" description="Helical" evidence="9">
    <location>
        <begin position="462"/>
        <end position="483"/>
    </location>
</feature>
<dbReference type="PANTHER" id="PTHR32044">
    <property type="entry name" value="GLUCOMANNAN 4-BETA-MANNOSYLTRANSFERASE 9"/>
    <property type="match status" value="1"/>
</dbReference>
<dbReference type="SUPFAM" id="SSF53448">
    <property type="entry name" value="Nucleotide-diphospho-sugar transferases"/>
    <property type="match status" value="1"/>
</dbReference>
<evidence type="ECO:0000256" key="9">
    <source>
        <dbReference type="SAM" id="Phobius"/>
    </source>
</evidence>
<evidence type="ECO:0000256" key="6">
    <source>
        <dbReference type="ARBA" id="ARBA00023034"/>
    </source>
</evidence>
<evidence type="ECO:0000256" key="5">
    <source>
        <dbReference type="ARBA" id="ARBA00022989"/>
    </source>
</evidence>
<dbReference type="GO" id="GO:0016757">
    <property type="term" value="F:glycosyltransferase activity"/>
    <property type="evidence" value="ECO:0007669"/>
    <property type="project" value="UniProtKB-KW"/>
</dbReference>
<feature type="transmembrane region" description="Helical" evidence="9">
    <location>
        <begin position="437"/>
        <end position="455"/>
    </location>
</feature>
<keyword evidence="6" id="KW-0333">Golgi apparatus</keyword>
<name>A0A7K3WSP2_9FLAO</name>
<gene>
    <name evidence="10" type="ORF">G3O08_13275</name>
</gene>
<evidence type="ECO:0000256" key="7">
    <source>
        <dbReference type="ARBA" id="ARBA00023136"/>
    </source>
</evidence>
<keyword evidence="7 9" id="KW-0472">Membrane</keyword>
<keyword evidence="4 9" id="KW-0812">Transmembrane</keyword>
<organism evidence="10 11">
    <name type="scientific">Cryomorpha ignava</name>
    <dbReference type="NCBI Taxonomy" id="101383"/>
    <lineage>
        <taxon>Bacteria</taxon>
        <taxon>Pseudomonadati</taxon>
        <taxon>Bacteroidota</taxon>
        <taxon>Flavobacteriia</taxon>
        <taxon>Flavobacteriales</taxon>
        <taxon>Cryomorphaceae</taxon>
        <taxon>Cryomorpha</taxon>
    </lineage>
</organism>
<proteinExistence type="predicted"/>
<feature type="transmembrane region" description="Helical" evidence="9">
    <location>
        <begin position="307"/>
        <end position="331"/>
    </location>
</feature>
<evidence type="ECO:0000313" key="10">
    <source>
        <dbReference type="EMBL" id="NEN24476.1"/>
    </source>
</evidence>